<evidence type="ECO:0000313" key="2">
    <source>
        <dbReference type="Proteomes" id="UP001161916"/>
    </source>
</evidence>
<evidence type="ECO:0000313" key="1">
    <source>
        <dbReference type="EMBL" id="MDH7889181.1"/>
    </source>
</evidence>
<protein>
    <submittedName>
        <fullName evidence="1">Uncharacterized protein</fullName>
    </submittedName>
</protein>
<gene>
    <name evidence="1" type="ORF">OB951_00895</name>
</gene>
<organism evidence="1 2">
    <name type="scientific">Bifidobacterium catenulatum subsp. kashiwanohense</name>
    <dbReference type="NCBI Taxonomy" id="630129"/>
    <lineage>
        <taxon>Bacteria</taxon>
        <taxon>Bacillati</taxon>
        <taxon>Actinomycetota</taxon>
        <taxon>Actinomycetes</taxon>
        <taxon>Bifidobacteriales</taxon>
        <taxon>Bifidobacteriaceae</taxon>
        <taxon>Bifidobacterium</taxon>
    </lineage>
</organism>
<comment type="caution">
    <text evidence="1">The sequence shown here is derived from an EMBL/GenBank/DDBJ whole genome shotgun (WGS) entry which is preliminary data.</text>
</comment>
<proteinExistence type="predicted"/>
<accession>A0AA43P563</accession>
<dbReference type="EMBL" id="JAOPMH010000001">
    <property type="protein sequence ID" value="MDH7889181.1"/>
    <property type="molecule type" value="Genomic_DNA"/>
</dbReference>
<dbReference type="Proteomes" id="UP001161916">
    <property type="component" value="Unassembled WGS sequence"/>
</dbReference>
<sequence>MIKTITSLKITTSHNLFDRNDTIEYLTIDYLDEDGNQKQIKNLPHEEDAGIYDVKTDPWEDILEDWRLTKPAYISSSDKGWELLESYLQHLTSTQSQELEDSQNKLYEADKVADILRNISRLSDVGKAAFEEMLNVDTENVWDVYSKHWNRITSHRSSHGED</sequence>
<dbReference type="AlphaFoldDB" id="A0AA43P563"/>
<reference evidence="1" key="2">
    <citation type="journal article" date="2023" name="Gut Microbes">
        <title>Characterization of Bifidobacterium kashiwanohense that utilizes both milk- and plant-derived oligosaccharides.</title>
        <authorList>
            <person name="Orihara K."/>
            <person name="Yahagi K."/>
            <person name="Saito Y."/>
            <person name="Watanabe Y."/>
            <person name="Sasai T."/>
            <person name="Hara T."/>
            <person name="Tsukuda N."/>
            <person name="Oki K."/>
            <person name="Fujimoto J."/>
            <person name="Matsuki T."/>
        </authorList>
    </citation>
    <scope>NUCLEOTIDE SEQUENCE</scope>
    <source>
        <strain evidence="1">YIT 13062</strain>
    </source>
</reference>
<dbReference type="RefSeq" id="WP_281105374.1">
    <property type="nucleotide sequence ID" value="NZ_JAOPMH010000001.1"/>
</dbReference>
<name>A0AA43P563_9BIFI</name>
<reference evidence="1" key="1">
    <citation type="submission" date="2022-09" db="EMBL/GenBank/DDBJ databases">
        <authorList>
            <person name="Orihara K."/>
        </authorList>
    </citation>
    <scope>NUCLEOTIDE SEQUENCE</scope>
    <source>
        <strain evidence="1">YIT 13062</strain>
    </source>
</reference>